<evidence type="ECO:0000313" key="3">
    <source>
        <dbReference type="EMBL" id="MBB5142452.1"/>
    </source>
</evidence>
<dbReference type="InterPro" id="IPR002669">
    <property type="entry name" value="UreD"/>
</dbReference>
<dbReference type="HAMAP" id="MF_01384">
    <property type="entry name" value="UreD"/>
    <property type="match status" value="1"/>
</dbReference>
<dbReference type="Pfam" id="PF01774">
    <property type="entry name" value="UreD"/>
    <property type="match status" value="1"/>
</dbReference>
<sequence>MNAPAYLLTPQAALLAREAISAASSRSRVELAKEELDRICEEAVECSPYRDEPIQMQSGVVGKYGYLRLGFRKEAEGHSRLYDIDRRVPFLAQRGLYWDQGLPGMPCIFIISTTGCVIQGDRMYLEINVEPDAMGHVTTQSATKVHMMEANYAAQYQKITVEQGGYLEFMPDPLILHRDTRFLSETRIEISESASMIYSEILLPGRKYHHEKELFGFDLFSSRIMAIRQESGEKIFAEKFVLEPKVAGVLGTGINNGFEVFGNVVLLTQPENTLKIRDVVGADVDFANRIAFGASVLPGENGLVFKVLGDTSESVRAKVRKFWGTAREVITGASLPAEFLWR</sequence>
<evidence type="ECO:0000256" key="1">
    <source>
        <dbReference type="ARBA" id="ARBA00007177"/>
    </source>
</evidence>
<proteinExistence type="inferred from homology"/>
<keyword evidence="4" id="KW-1185">Reference proteome</keyword>
<name>A0A7W8C0X6_9BACT</name>
<dbReference type="Proteomes" id="UP000539075">
    <property type="component" value="Unassembled WGS sequence"/>
</dbReference>
<evidence type="ECO:0000313" key="4">
    <source>
        <dbReference type="Proteomes" id="UP000539075"/>
    </source>
</evidence>
<dbReference type="PANTHER" id="PTHR33643:SF1">
    <property type="entry name" value="UREASE ACCESSORY PROTEIN D"/>
    <property type="match status" value="1"/>
</dbReference>
<dbReference type="PANTHER" id="PTHR33643">
    <property type="entry name" value="UREASE ACCESSORY PROTEIN D"/>
    <property type="match status" value="1"/>
</dbReference>
<accession>A0A7W8C0X6</accession>
<comment type="caution">
    <text evidence="3">The sequence shown here is derived from an EMBL/GenBank/DDBJ whole genome shotgun (WGS) entry which is preliminary data.</text>
</comment>
<dbReference type="RefSeq" id="WP_183717821.1">
    <property type="nucleotide sequence ID" value="NZ_JACHGO010000001.1"/>
</dbReference>
<organism evidence="3 4">
    <name type="scientific">Desulfovibrio intestinalis</name>
    <dbReference type="NCBI Taxonomy" id="58621"/>
    <lineage>
        <taxon>Bacteria</taxon>
        <taxon>Pseudomonadati</taxon>
        <taxon>Thermodesulfobacteriota</taxon>
        <taxon>Desulfovibrionia</taxon>
        <taxon>Desulfovibrionales</taxon>
        <taxon>Desulfovibrionaceae</taxon>
        <taxon>Desulfovibrio</taxon>
    </lineage>
</organism>
<dbReference type="GO" id="GO:0016151">
    <property type="term" value="F:nickel cation binding"/>
    <property type="evidence" value="ECO:0007669"/>
    <property type="project" value="InterPro"/>
</dbReference>
<protein>
    <submittedName>
        <fullName evidence="3">Urease accessory protein</fullName>
    </submittedName>
</protein>
<gene>
    <name evidence="3" type="ORF">HNQ38_000515</name>
</gene>
<evidence type="ECO:0000256" key="2">
    <source>
        <dbReference type="ARBA" id="ARBA00023186"/>
    </source>
</evidence>
<keyword evidence="2" id="KW-0143">Chaperone</keyword>
<reference evidence="3 4" key="1">
    <citation type="submission" date="2020-08" db="EMBL/GenBank/DDBJ databases">
        <title>Genomic Encyclopedia of Type Strains, Phase IV (KMG-IV): sequencing the most valuable type-strain genomes for metagenomic binning, comparative biology and taxonomic classification.</title>
        <authorList>
            <person name="Goeker M."/>
        </authorList>
    </citation>
    <scope>NUCLEOTIDE SEQUENCE [LARGE SCALE GENOMIC DNA]</scope>
    <source>
        <strain evidence="3 4">DSM 11275</strain>
    </source>
</reference>
<comment type="similarity">
    <text evidence="1">Belongs to the UreD family.</text>
</comment>
<dbReference type="EMBL" id="JACHGO010000001">
    <property type="protein sequence ID" value="MBB5142452.1"/>
    <property type="molecule type" value="Genomic_DNA"/>
</dbReference>
<dbReference type="AlphaFoldDB" id="A0A7W8C0X6"/>